<dbReference type="AlphaFoldDB" id="A0AAD2GZA9"/>
<evidence type="ECO:0000313" key="1">
    <source>
        <dbReference type="EMBL" id="CAK5266653.1"/>
    </source>
</evidence>
<sequence length="67" mass="7443">ANPAEYNTILSGARVAEALGHHAVLSKHHKPPFDLRKRFLTKHRSLPESVPLLQYHSEARAGFTDTG</sequence>
<name>A0AAD2GZA9_9AGAR</name>
<gene>
    <name evidence="1" type="ORF">MYCIT1_LOCUS8563</name>
</gene>
<comment type="caution">
    <text evidence="1">The sequence shown here is derived from an EMBL/GenBank/DDBJ whole genome shotgun (WGS) entry which is preliminary data.</text>
</comment>
<proteinExistence type="predicted"/>
<evidence type="ECO:0000313" key="2">
    <source>
        <dbReference type="Proteomes" id="UP001295794"/>
    </source>
</evidence>
<accession>A0AAD2GZA9</accession>
<feature type="non-terminal residue" evidence="1">
    <location>
        <position position="1"/>
    </location>
</feature>
<dbReference type="Proteomes" id="UP001295794">
    <property type="component" value="Unassembled WGS sequence"/>
</dbReference>
<keyword evidence="2" id="KW-1185">Reference proteome</keyword>
<organism evidence="1 2">
    <name type="scientific">Mycena citricolor</name>
    <dbReference type="NCBI Taxonomy" id="2018698"/>
    <lineage>
        <taxon>Eukaryota</taxon>
        <taxon>Fungi</taxon>
        <taxon>Dikarya</taxon>
        <taxon>Basidiomycota</taxon>
        <taxon>Agaricomycotina</taxon>
        <taxon>Agaricomycetes</taxon>
        <taxon>Agaricomycetidae</taxon>
        <taxon>Agaricales</taxon>
        <taxon>Marasmiineae</taxon>
        <taxon>Mycenaceae</taxon>
        <taxon>Mycena</taxon>
    </lineage>
</organism>
<dbReference type="EMBL" id="CAVNYO010000110">
    <property type="protein sequence ID" value="CAK5266653.1"/>
    <property type="molecule type" value="Genomic_DNA"/>
</dbReference>
<protein>
    <submittedName>
        <fullName evidence="1">Uncharacterized protein</fullName>
    </submittedName>
</protein>
<reference evidence="1" key="1">
    <citation type="submission" date="2023-11" db="EMBL/GenBank/DDBJ databases">
        <authorList>
            <person name="De Vega J J."/>
            <person name="De Vega J J."/>
        </authorList>
    </citation>
    <scope>NUCLEOTIDE SEQUENCE</scope>
</reference>